<keyword evidence="4" id="KW-0862">Zinc</keyword>
<dbReference type="Proteomes" id="UP000478052">
    <property type="component" value="Unassembled WGS sequence"/>
</dbReference>
<dbReference type="FunFam" id="3.30.160.60:FF:002343">
    <property type="entry name" value="Zinc finger protein 33A"/>
    <property type="match status" value="1"/>
</dbReference>
<dbReference type="Pfam" id="PF00096">
    <property type="entry name" value="zf-C2H2"/>
    <property type="match status" value="6"/>
</dbReference>
<evidence type="ECO:0000256" key="3">
    <source>
        <dbReference type="ARBA" id="ARBA00022771"/>
    </source>
</evidence>
<dbReference type="EMBL" id="VUJU01005935">
    <property type="protein sequence ID" value="KAF0749880.1"/>
    <property type="molecule type" value="Genomic_DNA"/>
</dbReference>
<dbReference type="GO" id="GO:0005694">
    <property type="term" value="C:chromosome"/>
    <property type="evidence" value="ECO:0007669"/>
    <property type="project" value="UniProtKB-ARBA"/>
</dbReference>
<name>A0A6G0Y640_APHCR</name>
<evidence type="ECO:0000259" key="6">
    <source>
        <dbReference type="PROSITE" id="PS50157"/>
    </source>
</evidence>
<organism evidence="7 8">
    <name type="scientific">Aphis craccivora</name>
    <name type="common">Cowpea aphid</name>
    <dbReference type="NCBI Taxonomy" id="307492"/>
    <lineage>
        <taxon>Eukaryota</taxon>
        <taxon>Metazoa</taxon>
        <taxon>Ecdysozoa</taxon>
        <taxon>Arthropoda</taxon>
        <taxon>Hexapoda</taxon>
        <taxon>Insecta</taxon>
        <taxon>Pterygota</taxon>
        <taxon>Neoptera</taxon>
        <taxon>Paraneoptera</taxon>
        <taxon>Hemiptera</taxon>
        <taxon>Sternorrhyncha</taxon>
        <taxon>Aphidomorpha</taxon>
        <taxon>Aphidoidea</taxon>
        <taxon>Aphididae</taxon>
        <taxon>Aphidini</taxon>
        <taxon>Aphis</taxon>
        <taxon>Aphis</taxon>
    </lineage>
</organism>
<feature type="domain" description="C2H2-type" evidence="6">
    <location>
        <begin position="146"/>
        <end position="173"/>
    </location>
</feature>
<dbReference type="InterPro" id="IPR036236">
    <property type="entry name" value="Znf_C2H2_sf"/>
</dbReference>
<feature type="domain" description="C2H2-type" evidence="6">
    <location>
        <begin position="257"/>
        <end position="284"/>
    </location>
</feature>
<feature type="domain" description="C2H2-type" evidence="6">
    <location>
        <begin position="229"/>
        <end position="256"/>
    </location>
</feature>
<evidence type="ECO:0000313" key="7">
    <source>
        <dbReference type="EMBL" id="KAF0749880.1"/>
    </source>
</evidence>
<dbReference type="PANTHER" id="PTHR24408:SF58">
    <property type="entry name" value="TRANSCRIPTION FACTOR (TFIIIA), PUTATIVE (AFU_ORTHOLOGUE AFUA_1G05150)-RELATED"/>
    <property type="match status" value="1"/>
</dbReference>
<feature type="domain" description="C2H2-type" evidence="6">
    <location>
        <begin position="90"/>
        <end position="117"/>
    </location>
</feature>
<dbReference type="GO" id="GO:0043565">
    <property type="term" value="F:sequence-specific DNA binding"/>
    <property type="evidence" value="ECO:0007669"/>
    <property type="project" value="UniProtKB-ARBA"/>
</dbReference>
<keyword evidence="2" id="KW-0677">Repeat</keyword>
<proteinExistence type="predicted"/>
<dbReference type="GO" id="GO:0005634">
    <property type="term" value="C:nucleus"/>
    <property type="evidence" value="ECO:0007669"/>
    <property type="project" value="TreeGrafter"/>
</dbReference>
<evidence type="ECO:0000256" key="4">
    <source>
        <dbReference type="ARBA" id="ARBA00022833"/>
    </source>
</evidence>
<dbReference type="FunFam" id="3.30.160.60:FF:000065">
    <property type="entry name" value="B-cell CLL/lymphoma 6, member B"/>
    <property type="match status" value="1"/>
</dbReference>
<keyword evidence="1" id="KW-0479">Metal-binding</keyword>
<dbReference type="SUPFAM" id="SSF57667">
    <property type="entry name" value="beta-beta-alpha zinc fingers"/>
    <property type="match status" value="5"/>
</dbReference>
<dbReference type="PROSITE" id="PS00028">
    <property type="entry name" value="ZINC_FINGER_C2H2_1"/>
    <property type="match status" value="8"/>
</dbReference>
<dbReference type="Gene3D" id="3.30.160.60">
    <property type="entry name" value="Classic Zinc Finger"/>
    <property type="match status" value="8"/>
</dbReference>
<evidence type="ECO:0000256" key="1">
    <source>
        <dbReference type="ARBA" id="ARBA00022723"/>
    </source>
</evidence>
<dbReference type="SMART" id="SM00355">
    <property type="entry name" value="ZnF_C2H2"/>
    <property type="match status" value="11"/>
</dbReference>
<evidence type="ECO:0000256" key="2">
    <source>
        <dbReference type="ARBA" id="ARBA00022737"/>
    </source>
</evidence>
<evidence type="ECO:0000313" key="8">
    <source>
        <dbReference type="Proteomes" id="UP000478052"/>
    </source>
</evidence>
<feature type="domain" description="C2H2-type" evidence="6">
    <location>
        <begin position="59"/>
        <end position="87"/>
    </location>
</feature>
<dbReference type="PANTHER" id="PTHR24408">
    <property type="entry name" value="ZINC FINGER PROTEIN"/>
    <property type="match status" value="1"/>
</dbReference>
<dbReference type="AlphaFoldDB" id="A0A6G0Y640"/>
<dbReference type="FunFam" id="3.30.160.60:FF:001732">
    <property type="entry name" value="Zgc:162936"/>
    <property type="match status" value="1"/>
</dbReference>
<comment type="caution">
    <text evidence="7">The sequence shown here is derived from an EMBL/GenBank/DDBJ whole genome shotgun (WGS) entry which is preliminary data.</text>
</comment>
<keyword evidence="3 5" id="KW-0863">Zinc-finger</keyword>
<sequence>MKITKHSINAILIMGVVKKNKTVVRKSPRQHQCKYCYKIFPFPNVLKKHYRVHTGERPYECDLCGNRFTHQNTLKNHKMCIHNCGREEDFTCGHCDKKFPIKERLIEHVRIHTGYYPHRCDKCLKSFTRASQLWQHARSHNKQYTLECAICHQLFACRSVLRGHMKRHMGQNDYVCEVCGKAFLRRDGLTKHLSSYHNNIRAFTCKICHKQFKGHMIQHLRTHRHEKPYECKSCDARFVQRSQLTVHERRHSGEKPYPCPVCKVSFAHSTAMKMHVRRHTGEKPFKCLVCTNTAFTQLPHLKKHMLTIHKTDKPYLCVKCNSYFKTKTQIITHEETCSPKQETKEFIPPGMALDRMRMLLAVLLIRISTTERLNALGFGKRLIDLVLCDSIENSGRSPYRGNGQSENDLLKKNIEILLDWTVPKMYMDRFKSERRTTEEILEELTS</sequence>
<dbReference type="GO" id="GO:0045893">
    <property type="term" value="P:positive regulation of DNA-templated transcription"/>
    <property type="evidence" value="ECO:0007669"/>
    <property type="project" value="UniProtKB-ARBA"/>
</dbReference>
<feature type="domain" description="C2H2-type" evidence="6">
    <location>
        <begin position="174"/>
        <end position="202"/>
    </location>
</feature>
<dbReference type="Pfam" id="PF13912">
    <property type="entry name" value="zf-C2H2_6"/>
    <property type="match status" value="1"/>
</dbReference>
<dbReference type="OrthoDB" id="3156061at2759"/>
<protein>
    <submittedName>
        <fullName evidence="7">Zinc finger protein OZF-like</fullName>
    </submittedName>
</protein>
<dbReference type="PROSITE" id="PS50157">
    <property type="entry name" value="ZINC_FINGER_C2H2_2"/>
    <property type="match status" value="10"/>
</dbReference>
<feature type="domain" description="C2H2-type" evidence="6">
    <location>
        <begin position="285"/>
        <end position="314"/>
    </location>
</feature>
<dbReference type="InterPro" id="IPR013087">
    <property type="entry name" value="Znf_C2H2_type"/>
</dbReference>
<feature type="domain" description="C2H2-type" evidence="6">
    <location>
        <begin position="31"/>
        <end position="58"/>
    </location>
</feature>
<dbReference type="FunFam" id="3.30.160.60:FF:000446">
    <property type="entry name" value="Zinc finger protein"/>
    <property type="match status" value="1"/>
</dbReference>
<dbReference type="GO" id="GO:0008270">
    <property type="term" value="F:zinc ion binding"/>
    <property type="evidence" value="ECO:0007669"/>
    <property type="project" value="UniProtKB-KW"/>
</dbReference>
<accession>A0A6G0Y640</accession>
<feature type="domain" description="C2H2-type" evidence="6">
    <location>
        <begin position="118"/>
        <end position="145"/>
    </location>
</feature>
<evidence type="ECO:0000256" key="5">
    <source>
        <dbReference type="PROSITE-ProRule" id="PRU00042"/>
    </source>
</evidence>
<dbReference type="FunFam" id="3.30.160.60:FF:000478">
    <property type="entry name" value="Zinc finger protein 133"/>
    <property type="match status" value="1"/>
</dbReference>
<dbReference type="GO" id="GO:0000981">
    <property type="term" value="F:DNA-binding transcription factor activity, RNA polymerase II-specific"/>
    <property type="evidence" value="ECO:0007669"/>
    <property type="project" value="TreeGrafter"/>
</dbReference>
<feature type="domain" description="C2H2-type" evidence="6">
    <location>
        <begin position="203"/>
        <end position="228"/>
    </location>
</feature>
<keyword evidence="8" id="KW-1185">Reference proteome</keyword>
<reference evidence="7 8" key="1">
    <citation type="submission" date="2019-08" db="EMBL/GenBank/DDBJ databases">
        <title>Whole genome of Aphis craccivora.</title>
        <authorList>
            <person name="Voronova N.V."/>
            <person name="Shulinski R.S."/>
            <person name="Bandarenka Y.V."/>
            <person name="Zhorov D.G."/>
            <person name="Warner D."/>
        </authorList>
    </citation>
    <scope>NUCLEOTIDE SEQUENCE [LARGE SCALE GENOMIC DNA]</scope>
    <source>
        <strain evidence="7">180601</strain>
        <tissue evidence="7">Whole Body</tissue>
    </source>
</reference>
<gene>
    <name evidence="7" type="ORF">FWK35_00028086</name>
</gene>